<dbReference type="Proteomes" id="UP001177023">
    <property type="component" value="Unassembled WGS sequence"/>
</dbReference>
<evidence type="ECO:0000313" key="3">
    <source>
        <dbReference type="Proteomes" id="UP001177023"/>
    </source>
</evidence>
<organism evidence="2 3">
    <name type="scientific">Mesorhabditis spiculigera</name>
    <dbReference type="NCBI Taxonomy" id="96644"/>
    <lineage>
        <taxon>Eukaryota</taxon>
        <taxon>Metazoa</taxon>
        <taxon>Ecdysozoa</taxon>
        <taxon>Nematoda</taxon>
        <taxon>Chromadorea</taxon>
        <taxon>Rhabditida</taxon>
        <taxon>Rhabditina</taxon>
        <taxon>Rhabditomorpha</taxon>
        <taxon>Rhabditoidea</taxon>
        <taxon>Rhabditidae</taxon>
        <taxon>Mesorhabditinae</taxon>
        <taxon>Mesorhabditis</taxon>
    </lineage>
</organism>
<keyword evidence="3" id="KW-1185">Reference proteome</keyword>
<comment type="caution">
    <text evidence="2">The sequence shown here is derived from an EMBL/GenBank/DDBJ whole genome shotgun (WGS) entry which is preliminary data.</text>
</comment>
<protein>
    <submittedName>
        <fullName evidence="2">Uncharacterized protein</fullName>
    </submittedName>
</protein>
<feature type="non-terminal residue" evidence="2">
    <location>
        <position position="1"/>
    </location>
</feature>
<keyword evidence="1" id="KW-0812">Transmembrane</keyword>
<keyword evidence="1" id="KW-0472">Membrane</keyword>
<accession>A0AA36DHV2</accession>
<dbReference type="AlphaFoldDB" id="A0AA36DHV2"/>
<reference evidence="2" key="1">
    <citation type="submission" date="2023-06" db="EMBL/GenBank/DDBJ databases">
        <authorList>
            <person name="Delattre M."/>
        </authorList>
    </citation>
    <scope>NUCLEOTIDE SEQUENCE</scope>
    <source>
        <strain evidence="2">AF72</strain>
    </source>
</reference>
<evidence type="ECO:0000256" key="1">
    <source>
        <dbReference type="SAM" id="Phobius"/>
    </source>
</evidence>
<feature type="transmembrane region" description="Helical" evidence="1">
    <location>
        <begin position="67"/>
        <end position="89"/>
    </location>
</feature>
<gene>
    <name evidence="2" type="ORF">MSPICULIGERA_LOCUS25865</name>
</gene>
<feature type="transmembrane region" description="Helical" evidence="1">
    <location>
        <begin position="44"/>
        <end position="61"/>
    </location>
</feature>
<name>A0AA36DHV2_9BILA</name>
<dbReference type="EMBL" id="CATQJA010002710">
    <property type="protein sequence ID" value="CAJ0587912.1"/>
    <property type="molecule type" value="Genomic_DNA"/>
</dbReference>
<feature type="transmembrane region" description="Helical" evidence="1">
    <location>
        <begin position="12"/>
        <end position="37"/>
    </location>
</feature>
<evidence type="ECO:0000313" key="2">
    <source>
        <dbReference type="EMBL" id="CAJ0587912.1"/>
    </source>
</evidence>
<proteinExistence type="predicted"/>
<keyword evidence="1" id="KW-1133">Transmembrane helix</keyword>
<sequence length="131" mass="14989">MDLLLDYFANPYFDIVLIYHYLGIVTFIFNFGGIWVIAPTMICYVLPLAWMLSAIMFNIWVPLNQVFSDVACIGMACQSTACISSAIFLNRGSRNYLKAAWQRIVKHKVVEYRARIVTVTELGSQHVVCRK</sequence>